<protein>
    <recommendedName>
        <fullName evidence="4">Lipoprotein</fullName>
    </recommendedName>
</protein>
<proteinExistence type="predicted"/>
<evidence type="ECO:0000313" key="3">
    <source>
        <dbReference type="Proteomes" id="UP000298112"/>
    </source>
</evidence>
<dbReference type="PROSITE" id="PS51257">
    <property type="entry name" value="PROKAR_LIPOPROTEIN"/>
    <property type="match status" value="1"/>
</dbReference>
<keyword evidence="1" id="KW-0472">Membrane</keyword>
<keyword evidence="1" id="KW-0812">Transmembrane</keyword>
<dbReference type="EMBL" id="RQHF01000012">
    <property type="protein sequence ID" value="TGM59004.1"/>
    <property type="molecule type" value="Genomic_DNA"/>
</dbReference>
<organism evidence="2 3">
    <name type="scientific">Leptospira vanthielii</name>
    <dbReference type="NCBI Taxonomy" id="293085"/>
    <lineage>
        <taxon>Bacteria</taxon>
        <taxon>Pseudomonadati</taxon>
        <taxon>Spirochaetota</taxon>
        <taxon>Spirochaetia</taxon>
        <taxon>Leptospirales</taxon>
        <taxon>Leptospiraceae</taxon>
        <taxon>Leptospira</taxon>
    </lineage>
</organism>
<keyword evidence="1" id="KW-1133">Transmembrane helix</keyword>
<feature type="transmembrane region" description="Helical" evidence="1">
    <location>
        <begin position="163"/>
        <end position="180"/>
    </location>
</feature>
<evidence type="ECO:0000256" key="1">
    <source>
        <dbReference type="SAM" id="Phobius"/>
    </source>
</evidence>
<comment type="caution">
    <text evidence="2">The sequence shown here is derived from an EMBL/GenBank/DDBJ whole genome shotgun (WGS) entry which is preliminary data.</text>
</comment>
<gene>
    <name evidence="2" type="ORF">EHQ95_04590</name>
</gene>
<name>A0ABY2NQH9_9LEPT</name>
<feature type="transmembrane region" description="Helical" evidence="1">
    <location>
        <begin position="12"/>
        <end position="30"/>
    </location>
</feature>
<accession>A0ABY2NQH9</accession>
<dbReference type="RefSeq" id="WP_002990599.1">
    <property type="nucleotide sequence ID" value="NZ_RQHF01000012.1"/>
</dbReference>
<feature type="transmembrane region" description="Helical" evidence="1">
    <location>
        <begin position="114"/>
        <end position="133"/>
    </location>
</feature>
<reference evidence="3" key="1">
    <citation type="journal article" date="2019" name="PLoS Negl. Trop. Dis.">
        <title>Revisiting the worldwide diversity of Leptospira species in the environment.</title>
        <authorList>
            <person name="Vincent A.T."/>
            <person name="Schiettekatte O."/>
            <person name="Bourhy P."/>
            <person name="Veyrier F.J."/>
            <person name="Picardeau M."/>
        </authorList>
    </citation>
    <scope>NUCLEOTIDE SEQUENCE [LARGE SCALE GENOMIC DNA]</scope>
    <source>
        <strain evidence="3">201601955</strain>
    </source>
</reference>
<keyword evidence="3" id="KW-1185">Reference proteome</keyword>
<evidence type="ECO:0000313" key="2">
    <source>
        <dbReference type="EMBL" id="TGM59004.1"/>
    </source>
</evidence>
<evidence type="ECO:0008006" key="4">
    <source>
        <dbReference type="Google" id="ProtNLM"/>
    </source>
</evidence>
<sequence length="203" mass="23083">MNLKEKPSSQWIIIISVSCLGILLNCISFVKYENPSLKNTPTPEILEKKVILIKYFGDYYEHGKISKIPQPIPTVNEKMEGILKDSDLFKNVTTNDKEPVDLIMIVETNINDKSNMVLVGISGATFLVFPLFIDLELNMKVSLLDSNSKLLAVNEERYSNDSIFGWIILPVSPFFFTPIVETRAYRSIIYSSLNNWKSKGIIK</sequence>
<dbReference type="Proteomes" id="UP000298112">
    <property type="component" value="Unassembled WGS sequence"/>
</dbReference>